<feature type="compositionally biased region" description="Gly residues" evidence="5">
    <location>
        <begin position="124"/>
        <end position="141"/>
    </location>
</feature>
<evidence type="ECO:0000259" key="6">
    <source>
        <dbReference type="PROSITE" id="PS50103"/>
    </source>
</evidence>
<dbReference type="GO" id="GO:0008270">
    <property type="term" value="F:zinc ion binding"/>
    <property type="evidence" value="ECO:0007669"/>
    <property type="project" value="UniProtKB-KW"/>
</dbReference>
<proteinExistence type="predicted"/>
<dbReference type="InterPro" id="IPR000571">
    <property type="entry name" value="Znf_CCCH"/>
</dbReference>
<dbReference type="Pfam" id="PF14608">
    <property type="entry name" value="zf-CCCH_2"/>
    <property type="match status" value="1"/>
</dbReference>
<evidence type="ECO:0000256" key="1">
    <source>
        <dbReference type="ARBA" id="ARBA00022723"/>
    </source>
</evidence>
<feature type="region of interest" description="Disordered" evidence="5">
    <location>
        <begin position="366"/>
        <end position="404"/>
    </location>
</feature>
<dbReference type="PANTHER" id="PTHR11224">
    <property type="entry name" value="MAKORIN-RELATED"/>
    <property type="match status" value="1"/>
</dbReference>
<feature type="zinc finger region" description="C3H1-type" evidence="4">
    <location>
        <begin position="72"/>
        <end position="99"/>
    </location>
</feature>
<dbReference type="Gene3D" id="4.10.1000.10">
    <property type="entry name" value="Zinc finger, CCCH-type"/>
    <property type="match status" value="1"/>
</dbReference>
<dbReference type="InterPro" id="IPR045072">
    <property type="entry name" value="MKRN-like"/>
</dbReference>
<evidence type="ECO:0000313" key="8">
    <source>
        <dbReference type="Proteomes" id="UP000194127"/>
    </source>
</evidence>
<feature type="domain" description="C3H1-type" evidence="6">
    <location>
        <begin position="42"/>
        <end position="69"/>
    </location>
</feature>
<feature type="region of interest" description="Disordered" evidence="5">
    <location>
        <begin position="594"/>
        <end position="646"/>
    </location>
</feature>
<sequence length="723" mass="73781">MPTPEHRKDGETSHEDSRDLDRDRERDKDKSGKAKGPAKTKDLSHVPCKFFKVGSCTAGSSCPFSHNVLEPGQQKEVCAWFVKGNCKFGHKCALAHILPGQSMSMDRKNKKAAQLAANASNSGGSSGRGGRSGKSGHGSGGNQARNPLLSGSTAPTRAASNSRPNPLKATLSPSTPAPPVKDTDFASFGLPDESNKLPSAPAQGKPDAQTNIADASLADHSTSEDLPKAESGAPSPLPMSTPRHGAQHGSPNGADLGPIGSPPRASPARVNGFTAGTSPTAAGLSTSPFSAPHTQSVFTLHEADDTSHGLKARSGLSASLGTSITWSTERGARGVAAHGVANDVVVEDEDLEDFLPSSLTDLLTPEERSRRLSRTNGARPTLVSPEQDAGLPRPVGEGHHRYSRSVPAPSLLQDIRSIWADNGAAANGDAGATLGGGLGNGTPSSFTSNSGLGRPGGEEMLAPSNASAAFLPGLHHHYLNAKTQRSNLLSALTSTSHGASHGAYPGAYGAGLNSGALSPPRTSALNSTSDMYYPNSMHRGGSGRPIPSGDGFLPDSDDRRSALSPSALALQAHAPGQSLPQGLAAGYSRIHALPPPPSIASPSTPGAFSHLGGFSPGTKGFGHGQSASGEWHSMSPGAGNTLDQVSMSPNFTMQASGTAGSANLGGLEAHFSRLSYSAAATRGTGVGARVPSGRGYNPQAATFSPLSGPVLTGDDDDLFSMDG</sequence>
<dbReference type="Pfam" id="PF00642">
    <property type="entry name" value="zf-CCCH"/>
    <property type="match status" value="1"/>
</dbReference>
<keyword evidence="2 4" id="KW-0863">Zinc-finger</keyword>
<feature type="region of interest" description="Disordered" evidence="5">
    <location>
        <begin position="684"/>
        <end position="723"/>
    </location>
</feature>
<keyword evidence="8" id="KW-1185">Reference proteome</keyword>
<reference evidence="7 8" key="1">
    <citation type="submission" date="2017-04" db="EMBL/GenBank/DDBJ databases">
        <title>Genome Sequence of the Model Brown-Rot Fungus Postia placenta SB12.</title>
        <authorList>
            <consortium name="DOE Joint Genome Institute"/>
            <person name="Gaskell J."/>
            <person name="Kersten P."/>
            <person name="Larrondo L.F."/>
            <person name="Canessa P."/>
            <person name="Martinez D."/>
            <person name="Hibbett D."/>
            <person name="Schmoll M."/>
            <person name="Kubicek C.P."/>
            <person name="Martinez A.T."/>
            <person name="Yadav J."/>
            <person name="Master E."/>
            <person name="Magnuson J.K."/>
            <person name="James T."/>
            <person name="Yaver D."/>
            <person name="Berka R."/>
            <person name="Labutti K."/>
            <person name="Lipzen A."/>
            <person name="Aerts A."/>
            <person name="Barry K."/>
            <person name="Henrissat B."/>
            <person name="Blanchette R."/>
            <person name="Grigoriev I."/>
            <person name="Cullen D."/>
        </authorList>
    </citation>
    <scope>NUCLEOTIDE SEQUENCE [LARGE SCALE GENOMIC DNA]</scope>
    <source>
        <strain evidence="7 8">MAD-698-R-SB12</strain>
    </source>
</reference>
<accession>A0A1X6MWP1</accession>
<dbReference type="Proteomes" id="UP000194127">
    <property type="component" value="Unassembled WGS sequence"/>
</dbReference>
<gene>
    <name evidence="7" type="ORF">POSPLADRAFT_1074711</name>
</gene>
<dbReference type="OrthoDB" id="411372at2759"/>
<dbReference type="PANTHER" id="PTHR11224:SF10">
    <property type="entry name" value="IP09428P-RELATED"/>
    <property type="match status" value="1"/>
</dbReference>
<evidence type="ECO:0000256" key="5">
    <source>
        <dbReference type="SAM" id="MobiDB-lite"/>
    </source>
</evidence>
<evidence type="ECO:0000256" key="3">
    <source>
        <dbReference type="ARBA" id="ARBA00022833"/>
    </source>
</evidence>
<dbReference type="PROSITE" id="PS50103">
    <property type="entry name" value="ZF_C3H1"/>
    <property type="match status" value="2"/>
</dbReference>
<feature type="region of interest" description="Disordered" evidence="5">
    <location>
        <begin position="105"/>
        <end position="289"/>
    </location>
</feature>
<dbReference type="GeneID" id="36327686"/>
<dbReference type="SUPFAM" id="SSF90229">
    <property type="entry name" value="CCCH zinc finger"/>
    <property type="match status" value="1"/>
</dbReference>
<evidence type="ECO:0000313" key="7">
    <source>
        <dbReference type="EMBL" id="OSX60777.1"/>
    </source>
</evidence>
<evidence type="ECO:0000256" key="2">
    <source>
        <dbReference type="ARBA" id="ARBA00022771"/>
    </source>
</evidence>
<feature type="region of interest" description="Disordered" evidence="5">
    <location>
        <begin position="435"/>
        <end position="460"/>
    </location>
</feature>
<dbReference type="SMART" id="SM00356">
    <property type="entry name" value="ZnF_C3H1"/>
    <property type="match status" value="2"/>
</dbReference>
<feature type="compositionally biased region" description="Acidic residues" evidence="5">
    <location>
        <begin position="713"/>
        <end position="723"/>
    </location>
</feature>
<dbReference type="RefSeq" id="XP_024337571.1">
    <property type="nucleotide sequence ID" value="XM_024482737.1"/>
</dbReference>
<feature type="region of interest" description="Disordered" evidence="5">
    <location>
        <begin position="1"/>
        <end position="41"/>
    </location>
</feature>
<feature type="compositionally biased region" description="Polar residues" evidence="5">
    <location>
        <begin position="274"/>
        <end position="289"/>
    </location>
</feature>
<protein>
    <recommendedName>
        <fullName evidence="6">C3H1-type domain-containing protein</fullName>
    </recommendedName>
</protein>
<dbReference type="InterPro" id="IPR036855">
    <property type="entry name" value="Znf_CCCH_sf"/>
</dbReference>
<dbReference type="STRING" id="670580.A0A1X6MWP1"/>
<dbReference type="GO" id="GO:0061630">
    <property type="term" value="F:ubiquitin protein ligase activity"/>
    <property type="evidence" value="ECO:0007669"/>
    <property type="project" value="InterPro"/>
</dbReference>
<evidence type="ECO:0000256" key="4">
    <source>
        <dbReference type="PROSITE-ProRule" id="PRU00723"/>
    </source>
</evidence>
<dbReference type="AlphaFoldDB" id="A0A1X6MWP1"/>
<keyword evidence="3 4" id="KW-0862">Zinc</keyword>
<dbReference type="EMBL" id="KZ110599">
    <property type="protein sequence ID" value="OSX60777.1"/>
    <property type="molecule type" value="Genomic_DNA"/>
</dbReference>
<feature type="compositionally biased region" description="Basic and acidic residues" evidence="5">
    <location>
        <begin position="1"/>
        <end position="32"/>
    </location>
</feature>
<feature type="compositionally biased region" description="Polar residues" evidence="5">
    <location>
        <begin position="149"/>
        <end position="164"/>
    </location>
</feature>
<feature type="region of interest" description="Disordered" evidence="5">
    <location>
        <begin position="532"/>
        <end position="561"/>
    </location>
</feature>
<feature type="zinc finger region" description="C3H1-type" evidence="4">
    <location>
        <begin position="42"/>
        <end position="69"/>
    </location>
</feature>
<feature type="compositionally biased region" description="Low complexity" evidence="5">
    <location>
        <begin position="112"/>
        <end position="123"/>
    </location>
</feature>
<feature type="domain" description="C3H1-type" evidence="6">
    <location>
        <begin position="72"/>
        <end position="99"/>
    </location>
</feature>
<organism evidence="7 8">
    <name type="scientific">Postia placenta MAD-698-R-SB12</name>
    <dbReference type="NCBI Taxonomy" id="670580"/>
    <lineage>
        <taxon>Eukaryota</taxon>
        <taxon>Fungi</taxon>
        <taxon>Dikarya</taxon>
        <taxon>Basidiomycota</taxon>
        <taxon>Agaricomycotina</taxon>
        <taxon>Agaricomycetes</taxon>
        <taxon>Polyporales</taxon>
        <taxon>Adustoporiaceae</taxon>
        <taxon>Rhodonia</taxon>
    </lineage>
</organism>
<keyword evidence="1 4" id="KW-0479">Metal-binding</keyword>
<name>A0A1X6MWP1_9APHY</name>
<dbReference type="GO" id="GO:0000209">
    <property type="term" value="P:protein polyubiquitination"/>
    <property type="evidence" value="ECO:0007669"/>
    <property type="project" value="InterPro"/>
</dbReference>